<dbReference type="Proteomes" id="UP001292094">
    <property type="component" value="Unassembled WGS sequence"/>
</dbReference>
<evidence type="ECO:0000256" key="1">
    <source>
        <dbReference type="SAM" id="MobiDB-lite"/>
    </source>
</evidence>
<comment type="caution">
    <text evidence="4">The sequence shown here is derived from an EMBL/GenBank/DDBJ whole genome shotgun (WGS) entry which is preliminary data.</text>
</comment>
<evidence type="ECO:0000313" key="5">
    <source>
        <dbReference type="Proteomes" id="UP001292094"/>
    </source>
</evidence>
<reference evidence="4" key="1">
    <citation type="submission" date="2023-11" db="EMBL/GenBank/DDBJ databases">
        <title>Genome assemblies of two species of porcelain crab, Petrolisthes cinctipes and Petrolisthes manimaculis (Anomura: Porcellanidae).</title>
        <authorList>
            <person name="Angst P."/>
        </authorList>
    </citation>
    <scope>NUCLEOTIDE SEQUENCE</scope>
    <source>
        <strain evidence="4">PB745_02</strain>
        <tissue evidence="4">Gill</tissue>
    </source>
</reference>
<feature type="domain" description="Transposable element P transposase-like RNase H" evidence="2">
    <location>
        <begin position="21"/>
        <end position="135"/>
    </location>
</feature>
<evidence type="ECO:0000259" key="2">
    <source>
        <dbReference type="Pfam" id="PF21787"/>
    </source>
</evidence>
<organism evidence="4 5">
    <name type="scientific">Petrolisthes manimaculis</name>
    <dbReference type="NCBI Taxonomy" id="1843537"/>
    <lineage>
        <taxon>Eukaryota</taxon>
        <taxon>Metazoa</taxon>
        <taxon>Ecdysozoa</taxon>
        <taxon>Arthropoda</taxon>
        <taxon>Crustacea</taxon>
        <taxon>Multicrustacea</taxon>
        <taxon>Malacostraca</taxon>
        <taxon>Eumalacostraca</taxon>
        <taxon>Eucarida</taxon>
        <taxon>Decapoda</taxon>
        <taxon>Pleocyemata</taxon>
        <taxon>Anomura</taxon>
        <taxon>Galatheoidea</taxon>
        <taxon>Porcellanidae</taxon>
        <taxon>Petrolisthes</taxon>
    </lineage>
</organism>
<dbReference type="InterPro" id="IPR048365">
    <property type="entry name" value="TNP-like_RNaseH_N"/>
</dbReference>
<accession>A0AAE1URN0</accession>
<feature type="region of interest" description="Disordered" evidence="1">
    <location>
        <begin position="430"/>
        <end position="449"/>
    </location>
</feature>
<dbReference type="AlphaFoldDB" id="A0AAE1URN0"/>
<dbReference type="Pfam" id="PF21788">
    <property type="entry name" value="TNP-like_GBD"/>
    <property type="match status" value="1"/>
</dbReference>
<evidence type="ECO:0000313" key="4">
    <source>
        <dbReference type="EMBL" id="KAK4327754.1"/>
    </source>
</evidence>
<feature type="domain" description="Transposable element P transposase-like GTP-binding insertion" evidence="3">
    <location>
        <begin position="163"/>
        <end position="273"/>
    </location>
</feature>
<sequence>MKLPFPSASTLKRWTKGHIFQEGLLDIVLNLMKGKSETMTKAECACVLSFDEMKVTESWEFRRIDESVMSPHKYVQVVIVRGIIGCWKQIVYFNYDTKMTHDLLQKIIIAVEESGYEVHATVCDMGSTNSKMLKDIRISENHNTFLNPYDNSRVIHAFLDVPHLIKLVRNHFLDHGFNNINTKKEIRSDPVKKLSVLDNGNLKLAPKLTDHHLQVKGPQRQRVKYAVQLLSGTVSKAMKFLGEHGKLESETLVETSEFIQLINDWFDVFNSSISTDSAGKRHSFMKSDKQIKVINDTVTLIKCLRVTGKYLPFQKGIVISSKSVVTLYESLNPFIRVDAGGEGIVCPMRYGINSDAEVTIMNEAGCTSGVAGDFYELHGDDDSMDEDLLDSSCVTGENIDVSHDYQGRREGKRRRLEAIDLDHDISIGLPEWDKTSSQQSSDMGDRRLS</sequence>
<evidence type="ECO:0000259" key="3">
    <source>
        <dbReference type="Pfam" id="PF21788"/>
    </source>
</evidence>
<name>A0AAE1URN0_9EUCA</name>
<dbReference type="InterPro" id="IPR048366">
    <property type="entry name" value="TNP-like_GBD"/>
</dbReference>
<proteinExistence type="predicted"/>
<gene>
    <name evidence="4" type="ORF">Pmani_001796</name>
</gene>
<keyword evidence="5" id="KW-1185">Reference proteome</keyword>
<evidence type="ECO:0008006" key="6">
    <source>
        <dbReference type="Google" id="ProtNLM"/>
    </source>
</evidence>
<dbReference type="EMBL" id="JAWZYT010000127">
    <property type="protein sequence ID" value="KAK4327754.1"/>
    <property type="molecule type" value="Genomic_DNA"/>
</dbReference>
<protein>
    <recommendedName>
        <fullName evidence="6">Transposase</fullName>
    </recommendedName>
</protein>
<dbReference type="Pfam" id="PF21787">
    <property type="entry name" value="TNP-like_RNaseH_N"/>
    <property type="match status" value="1"/>
</dbReference>